<gene>
    <name evidence="1" type="ORF">BU16DRAFT_465418</name>
</gene>
<evidence type="ECO:0000313" key="1">
    <source>
        <dbReference type="EMBL" id="KAF2493388.1"/>
    </source>
</evidence>
<dbReference type="PANTHER" id="PTHR13593">
    <property type="match status" value="1"/>
</dbReference>
<dbReference type="Proteomes" id="UP000799750">
    <property type="component" value="Unassembled WGS sequence"/>
</dbReference>
<dbReference type="Gene3D" id="3.20.20.190">
    <property type="entry name" value="Phosphatidylinositol (PI) phosphodiesterase"/>
    <property type="match status" value="1"/>
</dbReference>
<accession>A0A6A6QLM7</accession>
<protein>
    <submittedName>
        <fullName evidence="1">PLC-like phosphodiesterase</fullName>
    </submittedName>
</protein>
<dbReference type="SUPFAM" id="SSF51695">
    <property type="entry name" value="PLC-like phosphodiesterases"/>
    <property type="match status" value="1"/>
</dbReference>
<keyword evidence="2" id="KW-1185">Reference proteome</keyword>
<evidence type="ECO:0000313" key="2">
    <source>
        <dbReference type="Proteomes" id="UP000799750"/>
    </source>
</evidence>
<dbReference type="AlphaFoldDB" id="A0A6A6QLM7"/>
<name>A0A6A6QLM7_9PEZI</name>
<dbReference type="PROSITE" id="PS50007">
    <property type="entry name" value="PIPLC_X_DOMAIN"/>
    <property type="match status" value="1"/>
</dbReference>
<organism evidence="1 2">
    <name type="scientific">Lophium mytilinum</name>
    <dbReference type="NCBI Taxonomy" id="390894"/>
    <lineage>
        <taxon>Eukaryota</taxon>
        <taxon>Fungi</taxon>
        <taxon>Dikarya</taxon>
        <taxon>Ascomycota</taxon>
        <taxon>Pezizomycotina</taxon>
        <taxon>Dothideomycetes</taxon>
        <taxon>Pleosporomycetidae</taxon>
        <taxon>Mytilinidiales</taxon>
        <taxon>Mytilinidiaceae</taxon>
        <taxon>Lophium</taxon>
    </lineage>
</organism>
<dbReference type="InterPro" id="IPR017946">
    <property type="entry name" value="PLC-like_Pdiesterase_TIM-brl"/>
</dbReference>
<proteinExistence type="predicted"/>
<dbReference type="OrthoDB" id="1046782at2759"/>
<sequence>MGYGGYFTLINATPYNWTQIYSHSYEMNTWAFPSIIIAESFRVYTELQEEFFLPSDDAAEVNYTIASPDSSGETAFQISFQNRHDPTGFDITWGDIPVQDYKPGDKANLGFEHDSEKDVQLVISGDGKGVPYATQYPYLNWMTVSMPTIGCQPLRQICIPGSHDAGMSEWNPHTSGAEQINIQTQQLDILGQLNAGVRWFDIRPVLAGGIFRTGHYSAVGPQMQGGDGQKISDIIEEVNNFTAPDGMNELIVLSLSSSMDTDTGTKRFPAFSRSQYTALLQAFLGLNHRYVAPSGTTDLTTIPLSDIIGKAPAILIIVNENGVDLSPFSNMGIYPAKVFPVYNSYANVDDVATMSADQLGKMKTNRTSPSDKMFTLSWTLTQQGTDVGVVWRSILDLADWAYKALYRELWGGDLSSNSYPNIIEVDDVRADGGVTALAMAINSYLSPGCPGE</sequence>
<dbReference type="EMBL" id="MU004192">
    <property type="protein sequence ID" value="KAF2493388.1"/>
    <property type="molecule type" value="Genomic_DNA"/>
</dbReference>
<reference evidence="1" key="1">
    <citation type="journal article" date="2020" name="Stud. Mycol.">
        <title>101 Dothideomycetes genomes: a test case for predicting lifestyles and emergence of pathogens.</title>
        <authorList>
            <person name="Haridas S."/>
            <person name="Albert R."/>
            <person name="Binder M."/>
            <person name="Bloem J."/>
            <person name="Labutti K."/>
            <person name="Salamov A."/>
            <person name="Andreopoulos B."/>
            <person name="Baker S."/>
            <person name="Barry K."/>
            <person name="Bills G."/>
            <person name="Bluhm B."/>
            <person name="Cannon C."/>
            <person name="Castanera R."/>
            <person name="Culley D."/>
            <person name="Daum C."/>
            <person name="Ezra D."/>
            <person name="Gonzalez J."/>
            <person name="Henrissat B."/>
            <person name="Kuo A."/>
            <person name="Liang C."/>
            <person name="Lipzen A."/>
            <person name="Lutzoni F."/>
            <person name="Magnuson J."/>
            <person name="Mondo S."/>
            <person name="Nolan M."/>
            <person name="Ohm R."/>
            <person name="Pangilinan J."/>
            <person name="Park H.-J."/>
            <person name="Ramirez L."/>
            <person name="Alfaro M."/>
            <person name="Sun H."/>
            <person name="Tritt A."/>
            <person name="Yoshinaga Y."/>
            <person name="Zwiers L.-H."/>
            <person name="Turgeon B."/>
            <person name="Goodwin S."/>
            <person name="Spatafora J."/>
            <person name="Crous P."/>
            <person name="Grigoriev I."/>
        </authorList>
    </citation>
    <scope>NUCLEOTIDE SEQUENCE</scope>
    <source>
        <strain evidence="1">CBS 269.34</strain>
    </source>
</reference>
<dbReference type="InterPro" id="IPR051057">
    <property type="entry name" value="PI-PLC_domain"/>
</dbReference>
<dbReference type="PANTHER" id="PTHR13593:SF143">
    <property type="entry name" value="PHOSPHATIDYLINOSITOL-SPECIFIC PHOSPHOLIPASE C X DOMAIN-CONTAINING PROTEIN"/>
    <property type="match status" value="1"/>
</dbReference>
<dbReference type="GO" id="GO:0008081">
    <property type="term" value="F:phosphoric diester hydrolase activity"/>
    <property type="evidence" value="ECO:0007669"/>
    <property type="project" value="InterPro"/>
</dbReference>
<dbReference type="GO" id="GO:0006629">
    <property type="term" value="P:lipid metabolic process"/>
    <property type="evidence" value="ECO:0007669"/>
    <property type="project" value="InterPro"/>
</dbReference>